<comment type="caution">
    <text evidence="3">Lacks conserved residue(s) required for the propagation of feature annotation.</text>
</comment>
<keyword evidence="2 3" id="KW-1015">Disulfide bond</keyword>
<dbReference type="SMART" id="SM00270">
    <property type="entry name" value="ChtBD1"/>
    <property type="match status" value="6"/>
</dbReference>
<dbReference type="Gene3D" id="3.30.60.10">
    <property type="entry name" value="Endochitinase-like"/>
    <property type="match status" value="6"/>
</dbReference>
<feature type="domain" description="Chitin-binding type-1" evidence="5">
    <location>
        <begin position="20"/>
        <end position="64"/>
    </location>
</feature>
<feature type="domain" description="Chitin-binding type-1" evidence="5">
    <location>
        <begin position="195"/>
        <end position="238"/>
    </location>
</feature>
<dbReference type="InterPro" id="IPR036861">
    <property type="entry name" value="Endochitinase-like_sf"/>
</dbReference>
<evidence type="ECO:0000259" key="5">
    <source>
        <dbReference type="PROSITE" id="PS50941"/>
    </source>
</evidence>
<dbReference type="PANTHER" id="PTHR47849">
    <property type="entry name" value="CHITIN-BINDING LECTIN 1"/>
    <property type="match status" value="1"/>
</dbReference>
<dbReference type="InterPro" id="IPR018371">
    <property type="entry name" value="Chitin-binding_1_CS"/>
</dbReference>
<evidence type="ECO:0000313" key="7">
    <source>
        <dbReference type="Proteomes" id="UP001648503"/>
    </source>
</evidence>
<feature type="disulfide bond" evidence="3">
    <location>
        <begin position="206"/>
        <end position="218"/>
    </location>
</feature>
<accession>A0ABQ8FNS5</accession>
<protein>
    <recommendedName>
        <fullName evidence="5">Chitin-binding type-1 domain-containing protein</fullName>
    </recommendedName>
</protein>
<feature type="disulfide bond" evidence="3">
    <location>
        <begin position="23"/>
        <end position="38"/>
    </location>
</feature>
<evidence type="ECO:0000256" key="2">
    <source>
        <dbReference type="ARBA" id="ARBA00023157"/>
    </source>
</evidence>
<dbReference type="Proteomes" id="UP001648503">
    <property type="component" value="Unassembled WGS sequence"/>
</dbReference>
<feature type="disulfide bond" evidence="3">
    <location>
        <begin position="32"/>
        <end position="44"/>
    </location>
</feature>
<sequence>MMLLSVLAVVTAAAVVAAQDPLCGRQNSNAVCPGNLCCSFAGYCNSSPAHCGVGCQAPFGTCNGGTPPPSPLPSPPVVDRTCGNGRGGSCPTGLCCSRVGWCGTTAAHCGVGCQTPFGTCNGGTPPPSPSPSPPVVDRTCGNGRGGSCPTGLCCSRVGWCGTTAAHCGVGCQTPFGTCNGGTPPPSPSPSPPVVDRTCGNGRGGSCPTGLCCSRVGWCGTTAAHCGVGCQTPFGTCNGGTPPPSPSPSPPVVDRTCGNGRGGSCPTGLCCSRVGWCGTTAAHCGVGCQTPFGTCNGGTPPPSPSPSPPTPLPSTGSRCGSLFGGVGCLNDECCSSNGFCGTAAVYCEAGCQASAGICSPAPRSGFKLPPAFKKETFPSLAPSSAPCTNPSVRQEIRTLSSKQLTNYVNAIKCLHKTPSRFPKDIGTVSLYDDLVYVHLLSGDLAHLTSMLLPWHRVFTLAFEQLMRGFCGYTDPLPYWDWSIDSQAPEKSVVWSNSLMGGDGAANTDCIASGPFANFQVNVPKRHCIKRRFVLQDASGSMLGALYSPAELATIFSTTTDYDSFRQTIEDNPHNAIHAAVGGEMDEPTTSANDPIFFLHHTNIDRMWWIWQKSKPEHMRAYGGNRSPDSPAKYATLKDHINMWGMGEDFRVEQVLDISGGGRFCYSYASVSVPTALKTPLSFSKTQPLTVPAGSVVANSTVVPVVENSFPVVIKPLNGSTSPNPFDRTDKFHLRHHLPLSEAWLRRMRYKDEDIARVRTKEAKVNDIVDFFNRETDKGNFLSSSSLSITDSENVVFVPAKKTDDTERDVVIKSFAKQAMEAVGPLTDQL</sequence>
<dbReference type="SUPFAM" id="SSF48056">
    <property type="entry name" value="Di-copper centre-containing domain"/>
    <property type="match status" value="1"/>
</dbReference>
<dbReference type="SUPFAM" id="SSF57016">
    <property type="entry name" value="Plant lectins/antimicrobial peptides"/>
    <property type="match status" value="6"/>
</dbReference>
<feature type="disulfide bond" evidence="3">
    <location>
        <begin position="332"/>
        <end position="346"/>
    </location>
</feature>
<feature type="disulfide bond" evidence="3">
    <location>
        <begin position="37"/>
        <end position="51"/>
    </location>
</feature>
<dbReference type="PROSITE" id="PS50941">
    <property type="entry name" value="CHIT_BIND_I_2"/>
    <property type="match status" value="6"/>
</dbReference>
<name>A0ABQ8FNS5_9FUNG</name>
<dbReference type="Pfam" id="PF00187">
    <property type="entry name" value="Chitin_bind_1"/>
    <property type="match status" value="6"/>
</dbReference>
<keyword evidence="4" id="KW-0732">Signal</keyword>
<feature type="disulfide bond" evidence="3">
    <location>
        <begin position="269"/>
        <end position="283"/>
    </location>
</feature>
<feature type="disulfide bond" evidence="3">
    <location>
        <begin position="211"/>
        <end position="225"/>
    </location>
</feature>
<dbReference type="InterPro" id="IPR008922">
    <property type="entry name" value="Di-copper_centre_dom_sf"/>
</dbReference>
<keyword evidence="7" id="KW-1185">Reference proteome</keyword>
<feature type="disulfide bond" evidence="3">
    <location>
        <begin position="264"/>
        <end position="276"/>
    </location>
</feature>
<feature type="domain" description="Chitin-binding type-1" evidence="5">
    <location>
        <begin position="79"/>
        <end position="122"/>
    </location>
</feature>
<dbReference type="CDD" id="cd00035">
    <property type="entry name" value="ChtBD1"/>
    <property type="match status" value="2"/>
</dbReference>
<keyword evidence="1 3" id="KW-0147">Chitin-binding</keyword>
<dbReference type="PROSITE" id="PS00026">
    <property type="entry name" value="CHIT_BIND_I_1"/>
    <property type="match status" value="1"/>
</dbReference>
<gene>
    <name evidence="6" type="ORF">BASA50_001586</name>
</gene>
<dbReference type="PANTHER" id="PTHR47849:SF8">
    <property type="entry name" value="LECTIN"/>
    <property type="match status" value="1"/>
</dbReference>
<feature type="domain" description="Chitin-binding type-1" evidence="5">
    <location>
        <begin position="315"/>
        <end position="359"/>
    </location>
</feature>
<dbReference type="PROSITE" id="PS00498">
    <property type="entry name" value="TYROSINASE_2"/>
    <property type="match status" value="1"/>
</dbReference>
<feature type="disulfide bond" evidence="3">
    <location>
        <begin position="90"/>
        <end position="102"/>
    </location>
</feature>
<feature type="domain" description="Chitin-binding type-1" evidence="5">
    <location>
        <begin position="137"/>
        <end position="180"/>
    </location>
</feature>
<evidence type="ECO:0000256" key="4">
    <source>
        <dbReference type="SAM" id="SignalP"/>
    </source>
</evidence>
<dbReference type="EMBL" id="JAFCIX010000005">
    <property type="protein sequence ID" value="KAH6601443.1"/>
    <property type="molecule type" value="Genomic_DNA"/>
</dbReference>
<dbReference type="Gene3D" id="1.10.1280.10">
    <property type="entry name" value="Di-copper center containing domain from catechol oxidase"/>
    <property type="match status" value="1"/>
</dbReference>
<feature type="disulfide bond" evidence="3">
    <location>
        <begin position="318"/>
        <end position="333"/>
    </location>
</feature>
<feature type="domain" description="Chitin-binding type-1" evidence="5">
    <location>
        <begin position="253"/>
        <end position="296"/>
    </location>
</feature>
<feature type="disulfide bond" evidence="3">
    <location>
        <begin position="95"/>
        <end position="109"/>
    </location>
</feature>
<dbReference type="PRINTS" id="PR00092">
    <property type="entry name" value="TYROSINASE"/>
</dbReference>
<dbReference type="InterPro" id="IPR001002">
    <property type="entry name" value="Chitin-bd_1"/>
</dbReference>
<evidence type="ECO:0000313" key="6">
    <source>
        <dbReference type="EMBL" id="KAH6601443.1"/>
    </source>
</evidence>
<organism evidence="6 7">
    <name type="scientific">Batrachochytrium salamandrivorans</name>
    <dbReference type="NCBI Taxonomy" id="1357716"/>
    <lineage>
        <taxon>Eukaryota</taxon>
        <taxon>Fungi</taxon>
        <taxon>Fungi incertae sedis</taxon>
        <taxon>Chytridiomycota</taxon>
        <taxon>Chytridiomycota incertae sedis</taxon>
        <taxon>Chytridiomycetes</taxon>
        <taxon>Rhizophydiales</taxon>
        <taxon>Rhizophydiales incertae sedis</taxon>
        <taxon>Batrachochytrium</taxon>
    </lineage>
</organism>
<feature type="disulfide bond" evidence="3">
    <location>
        <begin position="153"/>
        <end position="167"/>
    </location>
</feature>
<dbReference type="InterPro" id="IPR002227">
    <property type="entry name" value="Tyrosinase_Cu-bd"/>
</dbReference>
<reference evidence="6 7" key="1">
    <citation type="submission" date="2021-02" db="EMBL/GenBank/DDBJ databases">
        <title>Variation within the Batrachochytrium salamandrivorans European outbreak.</title>
        <authorList>
            <person name="Kelly M."/>
            <person name="Pasmans F."/>
            <person name="Shea T.P."/>
            <person name="Munoz J.F."/>
            <person name="Carranza S."/>
            <person name="Cuomo C.A."/>
            <person name="Martel A."/>
        </authorList>
    </citation>
    <scope>NUCLEOTIDE SEQUENCE [LARGE SCALE GENOMIC DNA]</scope>
    <source>
        <strain evidence="6 7">AMFP18/2</strain>
    </source>
</reference>
<feature type="chain" id="PRO_5047520240" description="Chitin-binding type-1 domain-containing protein" evidence="4">
    <location>
        <begin position="19"/>
        <end position="828"/>
    </location>
</feature>
<feature type="signal peptide" evidence="4">
    <location>
        <begin position="1"/>
        <end position="18"/>
    </location>
</feature>
<feature type="disulfide bond" evidence="3">
    <location>
        <begin position="148"/>
        <end position="160"/>
    </location>
</feature>
<dbReference type="Pfam" id="PF00264">
    <property type="entry name" value="Tyrosinase"/>
    <property type="match status" value="1"/>
</dbReference>
<comment type="caution">
    <text evidence="6">The sequence shown here is derived from an EMBL/GenBank/DDBJ whole genome shotgun (WGS) entry which is preliminary data.</text>
</comment>
<evidence type="ECO:0000256" key="3">
    <source>
        <dbReference type="PROSITE-ProRule" id="PRU00261"/>
    </source>
</evidence>
<feature type="disulfide bond" evidence="3">
    <location>
        <begin position="327"/>
        <end position="339"/>
    </location>
</feature>
<proteinExistence type="predicted"/>
<evidence type="ECO:0000256" key="1">
    <source>
        <dbReference type="ARBA" id="ARBA00022669"/>
    </source>
</evidence>